<dbReference type="EMBL" id="AF498417">
    <property type="protein sequence ID" value="AAM27815.1"/>
    <property type="molecule type" value="Genomic_DNA"/>
</dbReference>
<dbReference type="Pfam" id="PF02706">
    <property type="entry name" value="Wzz"/>
    <property type="match status" value="1"/>
</dbReference>
<keyword evidence="2" id="KW-1003">Cell membrane</keyword>
<dbReference type="Proteomes" id="UP000194857">
    <property type="component" value="Unassembled WGS sequence"/>
</dbReference>
<gene>
    <name evidence="11" type="ORF">CAZ10_03210</name>
</gene>
<dbReference type="AlphaFoldDB" id="Q8KN67"/>
<dbReference type="EMBL" id="AF540991">
    <property type="protein sequence ID" value="AAO17413.1"/>
    <property type="molecule type" value="Genomic_DNA"/>
</dbReference>
<dbReference type="GO" id="GO:0005886">
    <property type="term" value="C:plasma membrane"/>
    <property type="evidence" value="ECO:0007669"/>
    <property type="project" value="UniProtKB-SubCell"/>
</dbReference>
<evidence type="ECO:0000256" key="2">
    <source>
        <dbReference type="ARBA" id="ARBA00022475"/>
    </source>
</evidence>
<dbReference type="SUPFAM" id="SSF160355">
    <property type="entry name" value="Bacterial polysaccharide co-polymerase-like"/>
    <property type="match status" value="1"/>
</dbReference>
<feature type="coiled-coil region" evidence="6">
    <location>
        <begin position="183"/>
        <end position="225"/>
    </location>
</feature>
<dbReference type="EMBL" id="NFFZ01000002">
    <property type="protein sequence ID" value="OTI64802.1"/>
    <property type="molecule type" value="Genomic_DNA"/>
</dbReference>
<organism evidence="9">
    <name type="scientific">Pseudomonas aeruginosa</name>
    <dbReference type="NCBI Taxonomy" id="287"/>
    <lineage>
        <taxon>Bacteria</taxon>
        <taxon>Pseudomonadati</taxon>
        <taxon>Pseudomonadota</taxon>
        <taxon>Gammaproteobacteria</taxon>
        <taxon>Pseudomonadales</taxon>
        <taxon>Pseudomonadaceae</taxon>
        <taxon>Pseudomonas</taxon>
    </lineage>
</organism>
<dbReference type="PANTHER" id="PTHR32309">
    <property type="entry name" value="TYROSINE-PROTEIN KINASE"/>
    <property type="match status" value="1"/>
</dbReference>
<comment type="subcellular location">
    <subcellularLocation>
        <location evidence="1">Cell membrane</location>
        <topology evidence="1">Multi-pass membrane protein</topology>
    </subcellularLocation>
</comment>
<dbReference type="RefSeq" id="WP_014602695.1">
    <property type="nucleotide sequence ID" value="NZ_AP024513.1"/>
</dbReference>
<dbReference type="InterPro" id="IPR003856">
    <property type="entry name" value="LPS_length_determ_N"/>
</dbReference>
<sequence>MTEKNFPSYKAKSGEFDLIEIMSGLWSLRWLIALLAVLPVLLAIVYLFITKPVYEARVSTLPPSLSDIAGFNLGRSENGLPAFSANGVYSIFVRNLQSEETRRQFFRDVYIPSLEEGASVGSRDQLYALLMNSVTIQKPSKEDSERYTVVIERHDPSQAAEWGEKYIGIAVKRSMQEMQEGVRREFQVKNRNIQQQIDILRETAKARREDRISRLKEALRVAEALKLENPPLIEGQVDQQLSSIMEGGLMYMRGAKAIRAEIKTLQDRVSDDPFIPALRGLQEKYALLEGLTLNLDKVAVFRQDGTIEVPDDPVRPRKGIVLILSMLAGGFLGVAVALAILMVRGGFRRTVDAA</sequence>
<evidence type="ECO:0000256" key="1">
    <source>
        <dbReference type="ARBA" id="ARBA00004651"/>
    </source>
</evidence>
<evidence type="ECO:0000256" key="4">
    <source>
        <dbReference type="ARBA" id="ARBA00022989"/>
    </source>
</evidence>
<keyword evidence="6" id="KW-0175">Coiled coil</keyword>
<evidence type="ECO:0000259" key="8">
    <source>
        <dbReference type="Pfam" id="PF02706"/>
    </source>
</evidence>
<reference evidence="10" key="3">
    <citation type="journal article" date="2003" name="J. Bacteriol.">
        <title>Whole-genome sequence variation among multiple isolates of Pseudomonas aeruginosa.</title>
        <authorList>
            <person name="Spencer D.H."/>
            <person name="Kas A."/>
            <person name="Smith E.E."/>
            <person name="Raymond C.K."/>
            <person name="Sims E.H."/>
            <person name="Hastings M."/>
            <person name="Burns J.L."/>
            <person name="Kaul R."/>
            <person name="Olson M.V."/>
        </authorList>
    </citation>
    <scope>NUCLEOTIDE SEQUENCE</scope>
</reference>
<feature type="transmembrane region" description="Helical" evidence="7">
    <location>
        <begin position="320"/>
        <end position="343"/>
    </location>
</feature>
<accession>A0A1S1C6H9</accession>
<evidence type="ECO:0000256" key="3">
    <source>
        <dbReference type="ARBA" id="ARBA00022692"/>
    </source>
</evidence>
<keyword evidence="4 7" id="KW-1133">Transmembrane helix</keyword>
<evidence type="ECO:0000313" key="10">
    <source>
        <dbReference type="EMBL" id="AAO17413.1"/>
    </source>
</evidence>
<reference evidence="11 12" key="4">
    <citation type="submission" date="2017-05" db="EMBL/GenBank/DDBJ databases">
        <authorList>
            <person name="Song R."/>
            <person name="Chenine A.L."/>
            <person name="Ruprecht R.M."/>
        </authorList>
    </citation>
    <scope>NUCLEOTIDE SEQUENCE [LARGE SCALE GENOMIC DNA]</scope>
    <source>
        <strain evidence="11 12">S567_C10_BS</strain>
    </source>
</reference>
<accession>Q8KN67</accession>
<evidence type="ECO:0000313" key="12">
    <source>
        <dbReference type="Proteomes" id="UP000194857"/>
    </source>
</evidence>
<dbReference type="InterPro" id="IPR050445">
    <property type="entry name" value="Bact_polysacc_biosynth/exp"/>
</dbReference>
<feature type="domain" description="Polysaccharide chain length determinant N-terminal" evidence="8">
    <location>
        <begin position="15"/>
        <end position="108"/>
    </location>
</feature>
<evidence type="ECO:0000313" key="11">
    <source>
        <dbReference type="EMBL" id="OTI64802.1"/>
    </source>
</evidence>
<evidence type="ECO:0000313" key="9">
    <source>
        <dbReference type="EMBL" id="AAM27815.1"/>
    </source>
</evidence>
<reference evidence="10" key="2">
    <citation type="submission" date="2002-08" db="EMBL/GenBank/DDBJ databases">
        <authorList>
            <person name="Spencer D."/>
            <person name="Kas A."/>
            <person name="Smith E."/>
            <person name="Raymond C."/>
            <person name="Sims E."/>
            <person name="Hastings M."/>
            <person name="Burns J."/>
            <person name="Kaul R."/>
            <person name="Olson M."/>
        </authorList>
    </citation>
    <scope>NUCLEOTIDE SEQUENCE</scope>
</reference>
<dbReference type="Gene3D" id="3.30.1890.10">
    <property type="entry name" value="FepE-like"/>
    <property type="match status" value="1"/>
</dbReference>
<name>Q8KN67_PSEAI</name>
<protein>
    <submittedName>
        <fullName evidence="10">Chain length determinant protein-like protein</fullName>
    </submittedName>
    <submittedName>
        <fullName evidence="11">Chain-length determining protein</fullName>
    </submittedName>
    <submittedName>
        <fullName evidence="9">Wzz</fullName>
    </submittedName>
</protein>
<proteinExistence type="predicted"/>
<keyword evidence="3 7" id="KW-0812">Transmembrane</keyword>
<reference evidence="9" key="1">
    <citation type="journal article" date="2002" name="J. Bacteriol.">
        <title>Genetic variation at the O-antigen biosynthetic locus in Pseudomonas aeruginosa.</title>
        <authorList>
            <person name="Raymond C.K."/>
            <person name="Sims E.H."/>
            <person name="Kas A."/>
            <person name="Spencer D.H."/>
            <person name="Kutyavin T.V."/>
            <person name="Ivey R.G."/>
            <person name="Zhou Y."/>
            <person name="Kaul R."/>
            <person name="Clendenning J.B."/>
            <person name="Olson M.V."/>
        </authorList>
    </citation>
    <scope>NUCLEOTIDE SEQUENCE</scope>
</reference>
<keyword evidence="5 7" id="KW-0472">Membrane</keyword>
<evidence type="ECO:0000256" key="6">
    <source>
        <dbReference type="SAM" id="Coils"/>
    </source>
</evidence>
<dbReference type="GO" id="GO:0004713">
    <property type="term" value="F:protein tyrosine kinase activity"/>
    <property type="evidence" value="ECO:0007669"/>
    <property type="project" value="TreeGrafter"/>
</dbReference>
<evidence type="ECO:0000256" key="7">
    <source>
        <dbReference type="SAM" id="Phobius"/>
    </source>
</evidence>
<feature type="transmembrane region" description="Helical" evidence="7">
    <location>
        <begin position="30"/>
        <end position="49"/>
    </location>
</feature>
<dbReference type="PANTHER" id="PTHR32309:SF13">
    <property type="entry name" value="FERRIC ENTEROBACTIN TRANSPORT PROTEIN FEPE"/>
    <property type="match status" value="1"/>
</dbReference>
<evidence type="ECO:0000256" key="5">
    <source>
        <dbReference type="ARBA" id="ARBA00023136"/>
    </source>
</evidence>
<dbReference type="PATRIC" id="fig|287.1725.peg.2941"/>